<evidence type="ECO:0008006" key="3">
    <source>
        <dbReference type="Google" id="ProtNLM"/>
    </source>
</evidence>
<gene>
    <name evidence="1" type="ORF">HMPREF0183_0277</name>
</gene>
<dbReference type="AlphaFoldDB" id="D4YK17"/>
<dbReference type="RefSeq" id="WP_005881967.1">
    <property type="nucleotide sequence ID" value="NZ_ADNU01000009.1"/>
</dbReference>
<evidence type="ECO:0000313" key="2">
    <source>
        <dbReference type="Proteomes" id="UP000005714"/>
    </source>
</evidence>
<dbReference type="SUPFAM" id="SSF52540">
    <property type="entry name" value="P-loop containing nucleoside triphosphate hydrolases"/>
    <property type="match status" value="1"/>
</dbReference>
<proteinExistence type="predicted"/>
<sequence length="69" mass="7336">MDSANSRLVLEVLRELADAGITVVMVTHDADAAVRADRVVFMRDGSITVVGSGLDAGKVLAGMRQPVRR</sequence>
<dbReference type="EMBL" id="ADNU01000009">
    <property type="protein sequence ID" value="EFG48461.1"/>
    <property type="molecule type" value="Genomic_DNA"/>
</dbReference>
<accession>D4YK17</accession>
<reference evidence="1 2" key="1">
    <citation type="submission" date="2010-04" db="EMBL/GenBank/DDBJ databases">
        <authorList>
            <person name="Qin X."/>
            <person name="Bachman B."/>
            <person name="Battles P."/>
            <person name="Bell A."/>
            <person name="Bess C."/>
            <person name="Bickham C."/>
            <person name="Chaboub L."/>
            <person name="Chen D."/>
            <person name="Coyle M."/>
            <person name="Deiros D.R."/>
            <person name="Dinh H."/>
            <person name="Forbes L."/>
            <person name="Fowler G."/>
            <person name="Francisco L."/>
            <person name="Fu Q."/>
            <person name="Gubbala S."/>
            <person name="Hale W."/>
            <person name="Han Y."/>
            <person name="Hemphill L."/>
            <person name="Highlander S.K."/>
            <person name="Hirani K."/>
            <person name="Hogues M."/>
            <person name="Jackson L."/>
            <person name="Jakkamsetti A."/>
            <person name="Javaid M."/>
            <person name="Jiang H."/>
            <person name="Korchina V."/>
            <person name="Kovar C."/>
            <person name="Lara F."/>
            <person name="Lee S."/>
            <person name="Mata R."/>
            <person name="Mathew T."/>
            <person name="Moen C."/>
            <person name="Morales K."/>
            <person name="Munidasa M."/>
            <person name="Nazareth L."/>
            <person name="Ngo R."/>
            <person name="Nguyen L."/>
            <person name="Okwuonu G."/>
            <person name="Ongeri F."/>
            <person name="Patil S."/>
            <person name="Petrosino J."/>
            <person name="Pham C."/>
            <person name="Pham P."/>
            <person name="Pu L.-L."/>
            <person name="Puazo M."/>
            <person name="Raj R."/>
            <person name="Reid J."/>
            <person name="Rouhana J."/>
            <person name="Saada N."/>
            <person name="Shang Y."/>
            <person name="Simmons D."/>
            <person name="Thornton R."/>
            <person name="Warren J."/>
            <person name="Weissenberger G."/>
            <person name="Zhang J."/>
            <person name="Zhang L."/>
            <person name="Zhou C."/>
            <person name="Zhu D."/>
            <person name="Muzny D."/>
            <person name="Worley K."/>
            <person name="Gibbs R."/>
        </authorList>
    </citation>
    <scope>NUCLEOTIDE SEQUENCE [LARGE SCALE GENOMIC DNA]</scope>
    <source>
        <strain evidence="1 2">ATCC 49030</strain>
    </source>
</reference>
<evidence type="ECO:0000313" key="1">
    <source>
        <dbReference type="EMBL" id="EFG48461.1"/>
    </source>
</evidence>
<dbReference type="Proteomes" id="UP000005714">
    <property type="component" value="Unassembled WGS sequence"/>
</dbReference>
<dbReference type="InterPro" id="IPR027417">
    <property type="entry name" value="P-loop_NTPase"/>
</dbReference>
<dbReference type="eggNOG" id="COG1136">
    <property type="taxonomic scope" value="Bacteria"/>
</dbReference>
<protein>
    <recommendedName>
        <fullName evidence="3">ABC transporter, ATP-binding protein</fullName>
    </recommendedName>
</protein>
<keyword evidence="2" id="KW-1185">Reference proteome</keyword>
<dbReference type="Gene3D" id="3.40.50.300">
    <property type="entry name" value="P-loop containing nucleotide triphosphate hydrolases"/>
    <property type="match status" value="1"/>
</dbReference>
<comment type="caution">
    <text evidence="1">The sequence shown here is derived from an EMBL/GenBank/DDBJ whole genome shotgun (WGS) entry which is preliminary data.</text>
</comment>
<dbReference type="STRING" id="585530.HMPREF0183_0277"/>
<name>D4YK17_9MICO</name>
<organism evidence="1 2">
    <name type="scientific">Brevibacterium mcbrellneri ATCC 49030</name>
    <dbReference type="NCBI Taxonomy" id="585530"/>
    <lineage>
        <taxon>Bacteria</taxon>
        <taxon>Bacillati</taxon>
        <taxon>Actinomycetota</taxon>
        <taxon>Actinomycetes</taxon>
        <taxon>Micrococcales</taxon>
        <taxon>Brevibacteriaceae</taxon>
        <taxon>Brevibacterium</taxon>
    </lineage>
</organism>